<keyword evidence="3" id="KW-1185">Reference proteome</keyword>
<name>A0A4Z2E806_9TELE</name>
<evidence type="ECO:0000313" key="2">
    <source>
        <dbReference type="EMBL" id="TNN24948.1"/>
    </source>
</evidence>
<proteinExistence type="predicted"/>
<feature type="compositionally biased region" description="Basic residues" evidence="1">
    <location>
        <begin position="1"/>
        <end position="11"/>
    </location>
</feature>
<accession>A0A4Z2E806</accession>
<reference evidence="2 3" key="1">
    <citation type="submission" date="2019-03" db="EMBL/GenBank/DDBJ databases">
        <title>First draft genome of Liparis tanakae, snailfish: a comprehensive survey of snailfish specific genes.</title>
        <authorList>
            <person name="Kim W."/>
            <person name="Song I."/>
            <person name="Jeong J.-H."/>
            <person name="Kim D."/>
            <person name="Kim S."/>
            <person name="Ryu S."/>
            <person name="Song J.Y."/>
            <person name="Lee S.K."/>
        </authorList>
    </citation>
    <scope>NUCLEOTIDE SEQUENCE [LARGE SCALE GENOMIC DNA]</scope>
    <source>
        <tissue evidence="2">Muscle</tissue>
    </source>
</reference>
<gene>
    <name evidence="2" type="ORF">EYF80_064925</name>
</gene>
<feature type="compositionally biased region" description="Gly residues" evidence="1">
    <location>
        <begin position="17"/>
        <end position="26"/>
    </location>
</feature>
<evidence type="ECO:0000313" key="3">
    <source>
        <dbReference type="Proteomes" id="UP000314294"/>
    </source>
</evidence>
<sequence length="69" mass="7352">MERLQRSRLRGPRSGSRGHGVTGSRGHGVTALSARGPLENASQSGSYAGAPLCSRRPVQRHATTLWKSV</sequence>
<evidence type="ECO:0000256" key="1">
    <source>
        <dbReference type="SAM" id="MobiDB-lite"/>
    </source>
</evidence>
<dbReference type="EMBL" id="SRLO01013860">
    <property type="protein sequence ID" value="TNN24948.1"/>
    <property type="molecule type" value="Genomic_DNA"/>
</dbReference>
<organism evidence="2 3">
    <name type="scientific">Liparis tanakae</name>
    <name type="common">Tanaka's snailfish</name>
    <dbReference type="NCBI Taxonomy" id="230148"/>
    <lineage>
        <taxon>Eukaryota</taxon>
        <taxon>Metazoa</taxon>
        <taxon>Chordata</taxon>
        <taxon>Craniata</taxon>
        <taxon>Vertebrata</taxon>
        <taxon>Euteleostomi</taxon>
        <taxon>Actinopterygii</taxon>
        <taxon>Neopterygii</taxon>
        <taxon>Teleostei</taxon>
        <taxon>Neoteleostei</taxon>
        <taxon>Acanthomorphata</taxon>
        <taxon>Eupercaria</taxon>
        <taxon>Perciformes</taxon>
        <taxon>Cottioidei</taxon>
        <taxon>Cottales</taxon>
        <taxon>Liparidae</taxon>
        <taxon>Liparis</taxon>
    </lineage>
</organism>
<protein>
    <submittedName>
        <fullName evidence="2">Uncharacterized protein</fullName>
    </submittedName>
</protein>
<feature type="region of interest" description="Disordered" evidence="1">
    <location>
        <begin position="1"/>
        <end position="69"/>
    </location>
</feature>
<dbReference type="AlphaFoldDB" id="A0A4Z2E806"/>
<comment type="caution">
    <text evidence="2">The sequence shown here is derived from an EMBL/GenBank/DDBJ whole genome shotgun (WGS) entry which is preliminary data.</text>
</comment>
<dbReference type="Proteomes" id="UP000314294">
    <property type="component" value="Unassembled WGS sequence"/>
</dbReference>